<name>A0ABV7R4E3_9RHOB</name>
<dbReference type="InterPro" id="IPR001279">
    <property type="entry name" value="Metallo-B-lactamas"/>
</dbReference>
<comment type="caution">
    <text evidence="2">The sequence shown here is derived from an EMBL/GenBank/DDBJ whole genome shotgun (WGS) entry which is preliminary data.</text>
</comment>
<reference evidence="3" key="1">
    <citation type="journal article" date="2019" name="Int. J. Syst. Evol. Microbiol.">
        <title>The Global Catalogue of Microorganisms (GCM) 10K type strain sequencing project: providing services to taxonomists for standard genome sequencing and annotation.</title>
        <authorList>
            <consortium name="The Broad Institute Genomics Platform"/>
            <consortium name="The Broad Institute Genome Sequencing Center for Infectious Disease"/>
            <person name="Wu L."/>
            <person name="Ma J."/>
        </authorList>
    </citation>
    <scope>NUCLEOTIDE SEQUENCE [LARGE SCALE GENOMIC DNA]</scope>
    <source>
        <strain evidence="3">KCTC 42899</strain>
    </source>
</reference>
<dbReference type="Gene3D" id="3.60.15.10">
    <property type="entry name" value="Ribonuclease Z/Hydroxyacylglutathione hydrolase-like"/>
    <property type="match status" value="1"/>
</dbReference>
<evidence type="ECO:0000313" key="2">
    <source>
        <dbReference type="EMBL" id="MFC3528217.1"/>
    </source>
</evidence>
<dbReference type="Pfam" id="PF00753">
    <property type="entry name" value="Lactamase_B"/>
    <property type="match status" value="1"/>
</dbReference>
<dbReference type="RefSeq" id="WP_377743892.1">
    <property type="nucleotide sequence ID" value="NZ_JBHRXJ010000004.1"/>
</dbReference>
<organism evidence="2 3">
    <name type="scientific">Paracoccus mangrovi</name>
    <dbReference type="NCBI Taxonomy" id="1715645"/>
    <lineage>
        <taxon>Bacteria</taxon>
        <taxon>Pseudomonadati</taxon>
        <taxon>Pseudomonadota</taxon>
        <taxon>Alphaproteobacteria</taxon>
        <taxon>Rhodobacterales</taxon>
        <taxon>Paracoccaceae</taxon>
        <taxon>Paracoccus</taxon>
    </lineage>
</organism>
<dbReference type="Proteomes" id="UP001595721">
    <property type="component" value="Unassembled WGS sequence"/>
</dbReference>
<dbReference type="SMART" id="SM00849">
    <property type="entry name" value="Lactamase_B"/>
    <property type="match status" value="1"/>
</dbReference>
<feature type="domain" description="Metallo-beta-lactamase" evidence="1">
    <location>
        <begin position="35"/>
        <end position="256"/>
    </location>
</feature>
<dbReference type="InterPro" id="IPR050855">
    <property type="entry name" value="NDM-1-like"/>
</dbReference>
<dbReference type="PANTHER" id="PTHR42951:SF17">
    <property type="entry name" value="METALLO-BETA-LACTAMASE DOMAIN-CONTAINING PROTEIN"/>
    <property type="match status" value="1"/>
</dbReference>
<sequence>MIRTDPNEPPAEGEACEIAPGVLWFQLPLPFRPDTVNAFALRDDADQGGGWTVVDTGLDTGRGRAIWERILAGPLAGTPVTRLIATHHHVDHIGLAAWFQERGAELWTSRTAWLMARMAALDVQERPTPQALAFWRAAGMPPETLREYADKRPFNASDVCAPLPPGYVRLQDAQEVRFGGRRWRVHMGHGHAPEHVTLWSMDDDLVIGGDQLLATISPNLGVYPTEPGADTVGDWLESCARLAGFARPDQLILPGHKGPYRGLPTRLRQLADNQRAALDRIEQGLRAGPRSVAGCFDLLYRRQIGKAEYGLALAEAVGHINHLHAAGRVWPMGTDPQGARLWGA</sequence>
<dbReference type="PANTHER" id="PTHR42951">
    <property type="entry name" value="METALLO-BETA-LACTAMASE DOMAIN-CONTAINING"/>
    <property type="match status" value="1"/>
</dbReference>
<dbReference type="InterPro" id="IPR036866">
    <property type="entry name" value="RibonucZ/Hydroxyglut_hydro"/>
</dbReference>
<protein>
    <submittedName>
        <fullName evidence="2">MBL fold metallo-hydrolase</fullName>
    </submittedName>
</protein>
<dbReference type="SUPFAM" id="SSF56281">
    <property type="entry name" value="Metallo-hydrolase/oxidoreductase"/>
    <property type="match status" value="1"/>
</dbReference>
<proteinExistence type="predicted"/>
<accession>A0ABV7R4E3</accession>
<evidence type="ECO:0000259" key="1">
    <source>
        <dbReference type="SMART" id="SM00849"/>
    </source>
</evidence>
<dbReference type="EMBL" id="JBHRXJ010000004">
    <property type="protein sequence ID" value="MFC3528217.1"/>
    <property type="molecule type" value="Genomic_DNA"/>
</dbReference>
<gene>
    <name evidence="2" type="ORF">ACFOMH_08500</name>
</gene>
<evidence type="ECO:0000313" key="3">
    <source>
        <dbReference type="Proteomes" id="UP001595721"/>
    </source>
</evidence>
<keyword evidence="3" id="KW-1185">Reference proteome</keyword>